<dbReference type="PROSITE" id="PS51257">
    <property type="entry name" value="PROKAR_LIPOPROTEIN"/>
    <property type="match status" value="1"/>
</dbReference>
<feature type="chain" id="PRO_5019198248" evidence="1">
    <location>
        <begin position="18"/>
        <end position="125"/>
    </location>
</feature>
<dbReference type="RefSeq" id="WP_126128567.1">
    <property type="nucleotide sequence ID" value="NZ_CP034464.1"/>
</dbReference>
<name>A0A3S9HM69_9BURK</name>
<dbReference type="AlphaFoldDB" id="A0A3S9HM69"/>
<evidence type="ECO:0000256" key="1">
    <source>
        <dbReference type="SAM" id="SignalP"/>
    </source>
</evidence>
<gene>
    <name evidence="2" type="ORF">EJN92_15010</name>
</gene>
<organism evidence="2 3">
    <name type="scientific">Undibacterium parvum</name>
    <dbReference type="NCBI Taxonomy" id="401471"/>
    <lineage>
        <taxon>Bacteria</taxon>
        <taxon>Pseudomonadati</taxon>
        <taxon>Pseudomonadota</taxon>
        <taxon>Betaproteobacteria</taxon>
        <taxon>Burkholderiales</taxon>
        <taxon>Oxalobacteraceae</taxon>
        <taxon>Undibacterium</taxon>
    </lineage>
</organism>
<feature type="signal peptide" evidence="1">
    <location>
        <begin position="1"/>
        <end position="17"/>
    </location>
</feature>
<dbReference type="Proteomes" id="UP000275663">
    <property type="component" value="Chromosome"/>
</dbReference>
<reference evidence="2 3" key="1">
    <citation type="journal article" date="2011" name="Int. J. Syst. Evol. Microbiol.">
        <title>Description of Undibacterium oligocarboniphilum sp. nov., isolated from purified water, and Undibacterium pigrum strain CCUG 49012 as the type strain of Undibacterium parvum sp. nov., and emended descriptions of the genus Undibacterium and the species Undibacterium pigrum.</title>
        <authorList>
            <person name="Eder W."/>
            <person name="Wanner G."/>
            <person name="Ludwig W."/>
            <person name="Busse H.J."/>
            <person name="Ziemke-Kageler F."/>
            <person name="Lang E."/>
        </authorList>
    </citation>
    <scope>NUCLEOTIDE SEQUENCE [LARGE SCALE GENOMIC DNA]</scope>
    <source>
        <strain evidence="2 3">DSM 23061</strain>
    </source>
</reference>
<proteinExistence type="predicted"/>
<accession>A0A3S9HM69</accession>
<protein>
    <submittedName>
        <fullName evidence="2">Uncharacterized protein</fullName>
    </submittedName>
</protein>
<dbReference type="EMBL" id="CP034464">
    <property type="protein sequence ID" value="AZP13191.1"/>
    <property type="molecule type" value="Genomic_DNA"/>
</dbReference>
<keyword evidence="3" id="KW-1185">Reference proteome</keyword>
<sequence>MKIAQAILFILFAGTLAACQAVTPAIGTAARLLAVDQLARQELQLQTATFLGLASIDLAENTLIDSSQFSYARTPRYDASGQMLQGRVVEMPHIFKLQIRAQQCWLIYENKAQEVHLKHAKCVAE</sequence>
<evidence type="ECO:0000313" key="2">
    <source>
        <dbReference type="EMBL" id="AZP13191.1"/>
    </source>
</evidence>
<keyword evidence="1" id="KW-0732">Signal</keyword>
<evidence type="ECO:0000313" key="3">
    <source>
        <dbReference type="Proteomes" id="UP000275663"/>
    </source>
</evidence>
<dbReference type="KEGG" id="upv:EJN92_15010"/>